<dbReference type="Pfam" id="PF13837">
    <property type="entry name" value="Myb_DNA-bind_4"/>
    <property type="match status" value="2"/>
</dbReference>
<feature type="compositionally biased region" description="Pro residues" evidence="7">
    <location>
        <begin position="423"/>
        <end position="433"/>
    </location>
</feature>
<dbReference type="GO" id="GO:0005634">
    <property type="term" value="C:nucleus"/>
    <property type="evidence" value="ECO:0007669"/>
    <property type="project" value="UniProtKB-SubCell"/>
</dbReference>
<evidence type="ECO:0000256" key="3">
    <source>
        <dbReference type="ARBA" id="ARBA00023015"/>
    </source>
</evidence>
<keyword evidence="3" id="KW-0805">Transcription regulation</keyword>
<dbReference type="Gene3D" id="1.10.10.60">
    <property type="entry name" value="Homeodomain-like"/>
    <property type="match status" value="2"/>
</dbReference>
<evidence type="ECO:0000256" key="7">
    <source>
        <dbReference type="SAM" id="MobiDB-lite"/>
    </source>
</evidence>
<dbReference type="PANTHER" id="PTHR21654">
    <property type="entry name" value="FI21293P1"/>
    <property type="match status" value="1"/>
</dbReference>
<sequence>MQQGGGGGDGEGGGGGGGGGTQSQYGEMATTSTATAAAAAAHIDMGQQPVEAASPISSRPPASASNLDELMRLSGGDDDEGDRGGGVSSGNRWPSQETLALLKIRSDMDAAFRDATVKGPLWEDVSRKLAELGYKRSAKKCKEKFENVHKYYKRTKEGRAGRQDGKSYKFFTQLEALHSSPTSTSTSTATTSNVSASLPKPMTTVADTSTLDVAPVSVGIPMPISSSVRIPTSPITLTCFPYHDLRSTLIPAPSSAVNVPGSVTTPVPPTATTSTTPVGISFSSKSSSSSPETEDDDDDVMDFEGQPSNTAGTSNRGRNRKRKRQTSSSHRMMAFFEGLMKQVMQKQEAMQQSFLEVIEKRERDRMIREEAWKRQEMSRLAREHELMAQERAISASRDASIINFLQKITGQTIQLPPAITIPAAPPPPPPQPQSPSQAVPVATNTTQSHHMPPPERRDIQQHHHRHQQIQSSAAEAVTARHQQPSGTVSTSIHSQVVMAVPEQQVPPSDHQEIGSGGNLEPASSRWPKVEVLALIKLRSGLEHRYQEAGPKGPLWEEISVGMQRMGYNRNAKRCKEKWENINKYFKKVKESNKRRPEDAKTCPYFHELDALYRKKIIGVGGTSTSSQNRPEERHQSQSEQQHQQENVNPVTNPQESSINVLPAPLLITQAHSDSENKNGNAQASNVGVTGSLFGEGNLGASKKPEDIVKELMNQQGTQQKQQQPQASIVDDQFDKVEESNMGSESDNMEYEEEDEREDDEESEEDSNKMANYKVEFQRQNTSNGGGNGAPSFLAMVQ</sequence>
<dbReference type="Proteomes" id="UP001428341">
    <property type="component" value="Unassembled WGS sequence"/>
</dbReference>
<dbReference type="GO" id="GO:0006355">
    <property type="term" value="P:regulation of DNA-templated transcription"/>
    <property type="evidence" value="ECO:0007669"/>
    <property type="project" value="UniProtKB-ARBA"/>
</dbReference>
<dbReference type="FunFam" id="1.10.10.60:FF:000092">
    <property type="entry name" value="Trihelix transcription factor GT-2"/>
    <property type="match status" value="1"/>
</dbReference>
<comment type="caution">
    <text evidence="9">The sequence shown here is derived from an EMBL/GenBank/DDBJ whole genome shotgun (WGS) entry which is preliminary data.</text>
</comment>
<feature type="compositionally biased region" description="Acidic residues" evidence="7">
    <location>
        <begin position="292"/>
        <end position="302"/>
    </location>
</feature>
<gene>
    <name evidence="9" type="ORF">WN944_012721</name>
</gene>
<accession>A0AAP0QHC1</accession>
<feature type="compositionally biased region" description="Polar residues" evidence="7">
    <location>
        <begin position="480"/>
        <end position="491"/>
    </location>
</feature>
<dbReference type="PROSITE" id="PS50090">
    <property type="entry name" value="MYB_LIKE"/>
    <property type="match status" value="2"/>
</dbReference>
<feature type="compositionally biased region" description="Polar residues" evidence="7">
    <location>
        <begin position="646"/>
        <end position="656"/>
    </location>
</feature>
<keyword evidence="6" id="KW-0539">Nucleus</keyword>
<feature type="compositionally biased region" description="Low complexity" evidence="7">
    <location>
        <begin position="714"/>
        <end position="725"/>
    </location>
</feature>
<dbReference type="InterPro" id="IPR001005">
    <property type="entry name" value="SANT/Myb"/>
</dbReference>
<feature type="domain" description="Myb-like" evidence="8">
    <location>
        <begin position="518"/>
        <end position="582"/>
    </location>
</feature>
<keyword evidence="4" id="KW-0238">DNA-binding</keyword>
<keyword evidence="2" id="KW-0677">Repeat</keyword>
<evidence type="ECO:0000256" key="4">
    <source>
        <dbReference type="ARBA" id="ARBA00023125"/>
    </source>
</evidence>
<name>A0AAP0QHC1_9ROSI</name>
<feature type="compositionally biased region" description="Low complexity" evidence="7">
    <location>
        <begin position="52"/>
        <end position="65"/>
    </location>
</feature>
<feature type="region of interest" description="Disordered" evidence="7">
    <location>
        <begin position="256"/>
        <end position="330"/>
    </location>
</feature>
<feature type="region of interest" description="Disordered" evidence="7">
    <location>
        <begin position="713"/>
        <end position="797"/>
    </location>
</feature>
<feature type="compositionally biased region" description="Basic and acidic residues" evidence="7">
    <location>
        <begin position="452"/>
        <end position="461"/>
    </location>
</feature>
<dbReference type="SMART" id="SM00717">
    <property type="entry name" value="SANT"/>
    <property type="match status" value="2"/>
</dbReference>
<evidence type="ECO:0000256" key="1">
    <source>
        <dbReference type="ARBA" id="ARBA00004123"/>
    </source>
</evidence>
<dbReference type="GO" id="GO:0003677">
    <property type="term" value="F:DNA binding"/>
    <property type="evidence" value="ECO:0007669"/>
    <property type="project" value="UniProtKB-KW"/>
</dbReference>
<evidence type="ECO:0000259" key="8">
    <source>
        <dbReference type="PROSITE" id="PS50090"/>
    </source>
</evidence>
<dbReference type="SMR" id="A0AAP0QHC1"/>
<evidence type="ECO:0000256" key="2">
    <source>
        <dbReference type="ARBA" id="ARBA00022737"/>
    </source>
</evidence>
<dbReference type="AlphaFoldDB" id="A0AAP0QHC1"/>
<reference evidence="9 10" key="1">
    <citation type="submission" date="2024-05" db="EMBL/GenBank/DDBJ databases">
        <title>Haplotype-resolved chromosome-level genome assembly of Huyou (Citrus changshanensis).</title>
        <authorList>
            <person name="Miao C."/>
            <person name="Chen W."/>
            <person name="Wu Y."/>
            <person name="Wang L."/>
            <person name="Zhao S."/>
            <person name="Grierson D."/>
            <person name="Xu C."/>
            <person name="Chen K."/>
        </authorList>
    </citation>
    <scope>NUCLEOTIDE SEQUENCE [LARGE SCALE GENOMIC DNA]</scope>
    <source>
        <strain evidence="9">01-14</strain>
        <tissue evidence="9">Leaf</tissue>
    </source>
</reference>
<feature type="compositionally biased region" description="Acidic residues" evidence="7">
    <location>
        <begin position="746"/>
        <end position="764"/>
    </location>
</feature>
<organism evidence="9 10">
    <name type="scientific">Citrus x changshan-huyou</name>
    <dbReference type="NCBI Taxonomy" id="2935761"/>
    <lineage>
        <taxon>Eukaryota</taxon>
        <taxon>Viridiplantae</taxon>
        <taxon>Streptophyta</taxon>
        <taxon>Embryophyta</taxon>
        <taxon>Tracheophyta</taxon>
        <taxon>Spermatophyta</taxon>
        <taxon>Magnoliopsida</taxon>
        <taxon>eudicotyledons</taxon>
        <taxon>Gunneridae</taxon>
        <taxon>Pentapetalae</taxon>
        <taxon>rosids</taxon>
        <taxon>malvids</taxon>
        <taxon>Sapindales</taxon>
        <taxon>Rutaceae</taxon>
        <taxon>Aurantioideae</taxon>
        <taxon>Citrus</taxon>
    </lineage>
</organism>
<dbReference type="CDD" id="cd12203">
    <property type="entry name" value="GT1"/>
    <property type="match status" value="2"/>
</dbReference>
<feature type="compositionally biased region" description="Polar residues" evidence="7">
    <location>
        <begin position="306"/>
        <end position="316"/>
    </location>
</feature>
<evidence type="ECO:0000313" key="10">
    <source>
        <dbReference type="Proteomes" id="UP001428341"/>
    </source>
</evidence>
<feature type="compositionally biased region" description="Gly residues" evidence="7">
    <location>
        <begin position="1"/>
        <end position="21"/>
    </location>
</feature>
<protein>
    <recommendedName>
        <fullName evidence="8">Myb-like domain-containing protein</fullName>
    </recommendedName>
</protein>
<feature type="region of interest" description="Disordered" evidence="7">
    <location>
        <begin position="1"/>
        <end position="94"/>
    </location>
</feature>
<dbReference type="PANTHER" id="PTHR21654:SF84">
    <property type="entry name" value="SI:DKEY-66I24.7"/>
    <property type="match status" value="1"/>
</dbReference>
<dbReference type="InterPro" id="IPR044822">
    <property type="entry name" value="Myb_DNA-bind_4"/>
</dbReference>
<feature type="compositionally biased region" description="Low complexity" evidence="7">
    <location>
        <begin position="257"/>
        <end position="290"/>
    </location>
</feature>
<evidence type="ECO:0000256" key="5">
    <source>
        <dbReference type="ARBA" id="ARBA00023163"/>
    </source>
</evidence>
<feature type="region of interest" description="Disordered" evidence="7">
    <location>
        <begin position="620"/>
        <end position="656"/>
    </location>
</feature>
<dbReference type="EMBL" id="JBCGBO010000005">
    <property type="protein sequence ID" value="KAK9197538.1"/>
    <property type="molecule type" value="Genomic_DNA"/>
</dbReference>
<dbReference type="FunFam" id="1.10.10.60:FF:000061">
    <property type="entry name" value="Trihelix transcription factor GT-2"/>
    <property type="match status" value="1"/>
</dbReference>
<feature type="region of interest" description="Disordered" evidence="7">
    <location>
        <begin position="418"/>
        <end position="491"/>
    </location>
</feature>
<keyword evidence="10" id="KW-1185">Reference proteome</keyword>
<feature type="domain" description="Myb-like" evidence="8">
    <location>
        <begin position="91"/>
        <end position="149"/>
    </location>
</feature>
<feature type="compositionally biased region" description="Low complexity" evidence="7">
    <location>
        <begin position="29"/>
        <end position="41"/>
    </location>
</feature>
<proteinExistence type="predicted"/>
<evidence type="ECO:0000313" key="9">
    <source>
        <dbReference type="EMBL" id="KAK9197538.1"/>
    </source>
</evidence>
<comment type="subcellular location">
    <subcellularLocation>
        <location evidence="1">Nucleus</location>
    </subcellularLocation>
</comment>
<keyword evidence="5" id="KW-0804">Transcription</keyword>
<evidence type="ECO:0000256" key="6">
    <source>
        <dbReference type="ARBA" id="ARBA00023242"/>
    </source>
</evidence>